<proteinExistence type="predicted"/>
<feature type="region of interest" description="Disordered" evidence="1">
    <location>
        <begin position="44"/>
        <end position="119"/>
    </location>
</feature>
<name>A0AAW1YJX9_RUBAR</name>
<evidence type="ECO:0000313" key="2">
    <source>
        <dbReference type="EMBL" id="KAK9948898.1"/>
    </source>
</evidence>
<feature type="compositionally biased region" description="Acidic residues" evidence="1">
    <location>
        <begin position="89"/>
        <end position="108"/>
    </location>
</feature>
<accession>A0AAW1YJX9</accession>
<evidence type="ECO:0000256" key="1">
    <source>
        <dbReference type="SAM" id="MobiDB-lite"/>
    </source>
</evidence>
<comment type="caution">
    <text evidence="2">The sequence shown here is derived from an EMBL/GenBank/DDBJ whole genome shotgun (WGS) entry which is preliminary data.</text>
</comment>
<protein>
    <submittedName>
        <fullName evidence="2">Uncharacterized protein</fullName>
    </submittedName>
</protein>
<reference evidence="2 3" key="1">
    <citation type="journal article" date="2023" name="G3 (Bethesda)">
        <title>A chromosome-length genome assembly and annotation of blackberry (Rubus argutus, cv. 'Hillquist').</title>
        <authorList>
            <person name="Bruna T."/>
            <person name="Aryal R."/>
            <person name="Dudchenko O."/>
            <person name="Sargent D.J."/>
            <person name="Mead D."/>
            <person name="Buti M."/>
            <person name="Cavallini A."/>
            <person name="Hytonen T."/>
            <person name="Andres J."/>
            <person name="Pham M."/>
            <person name="Weisz D."/>
            <person name="Mascagni F."/>
            <person name="Usai G."/>
            <person name="Natali L."/>
            <person name="Bassil N."/>
            <person name="Fernandez G.E."/>
            <person name="Lomsadze A."/>
            <person name="Armour M."/>
            <person name="Olukolu B."/>
            <person name="Poorten T."/>
            <person name="Britton C."/>
            <person name="Davik J."/>
            <person name="Ashrafi H."/>
            <person name="Aiden E.L."/>
            <person name="Borodovsky M."/>
            <person name="Worthington M."/>
        </authorList>
    </citation>
    <scope>NUCLEOTIDE SEQUENCE [LARGE SCALE GENOMIC DNA]</scope>
    <source>
        <strain evidence="2">PI 553951</strain>
    </source>
</reference>
<gene>
    <name evidence="2" type="ORF">M0R45_004452</name>
</gene>
<organism evidence="2 3">
    <name type="scientific">Rubus argutus</name>
    <name type="common">Southern blackberry</name>
    <dbReference type="NCBI Taxonomy" id="59490"/>
    <lineage>
        <taxon>Eukaryota</taxon>
        <taxon>Viridiplantae</taxon>
        <taxon>Streptophyta</taxon>
        <taxon>Embryophyta</taxon>
        <taxon>Tracheophyta</taxon>
        <taxon>Spermatophyta</taxon>
        <taxon>Magnoliopsida</taxon>
        <taxon>eudicotyledons</taxon>
        <taxon>Gunneridae</taxon>
        <taxon>Pentapetalae</taxon>
        <taxon>rosids</taxon>
        <taxon>fabids</taxon>
        <taxon>Rosales</taxon>
        <taxon>Rosaceae</taxon>
        <taxon>Rosoideae</taxon>
        <taxon>Rosoideae incertae sedis</taxon>
        <taxon>Rubus</taxon>
    </lineage>
</organism>
<keyword evidence="3" id="KW-1185">Reference proteome</keyword>
<dbReference type="EMBL" id="JBEDUW010000001">
    <property type="protein sequence ID" value="KAK9948898.1"/>
    <property type="molecule type" value="Genomic_DNA"/>
</dbReference>
<evidence type="ECO:0000313" key="3">
    <source>
        <dbReference type="Proteomes" id="UP001457282"/>
    </source>
</evidence>
<dbReference type="Proteomes" id="UP001457282">
    <property type="component" value="Unassembled WGS sequence"/>
</dbReference>
<dbReference type="AlphaFoldDB" id="A0AAW1YJX9"/>
<feature type="compositionally biased region" description="Basic and acidic residues" evidence="1">
    <location>
        <begin position="109"/>
        <end position="119"/>
    </location>
</feature>
<sequence>MMEISQRILDNVKLLKSNKKTLGMRSKNWTRFFSFICPRDSKNVPLPGQENEPLLLPTDPGKENMMNASSSVSTGDDEEWAVENNEQLQEQEEYDEDEDGYEEEDEVHEDMHLEGKGSPDMENFVLCFNEGVEVGMPNDEFERSSRNEESTFVVPE</sequence>